<dbReference type="Gene3D" id="3.40.50.11350">
    <property type="match status" value="1"/>
</dbReference>
<reference evidence="1" key="2">
    <citation type="submission" date="2021-09" db="EMBL/GenBank/DDBJ databases">
        <authorList>
            <person name="Gilroy R."/>
        </authorList>
    </citation>
    <scope>NUCLEOTIDE SEQUENCE</scope>
    <source>
        <strain evidence="1">CHK165-8395</strain>
    </source>
</reference>
<dbReference type="GO" id="GO:0006487">
    <property type="term" value="P:protein N-linked glycosylation"/>
    <property type="evidence" value="ECO:0007669"/>
    <property type="project" value="TreeGrafter"/>
</dbReference>
<name>A0A921FDL4_9BACT</name>
<dbReference type="AlphaFoldDB" id="A0A921FDL4"/>
<accession>A0A921FDL4</accession>
<organism evidence="1 2">
    <name type="scientific">Phocaeicola coprocola</name>
    <dbReference type="NCBI Taxonomy" id="310298"/>
    <lineage>
        <taxon>Bacteria</taxon>
        <taxon>Pseudomonadati</taxon>
        <taxon>Bacteroidota</taxon>
        <taxon>Bacteroidia</taxon>
        <taxon>Bacteroidales</taxon>
        <taxon>Bacteroidaceae</taxon>
        <taxon>Phocaeicola</taxon>
    </lineage>
</organism>
<dbReference type="PANTHER" id="PTHR13132:SF29">
    <property type="entry name" value="ALPHA-(1,6)-FUCOSYLTRANSFERASE"/>
    <property type="match status" value="1"/>
</dbReference>
<evidence type="ECO:0000313" key="1">
    <source>
        <dbReference type="EMBL" id="HJF07414.1"/>
    </source>
</evidence>
<sequence>MSNKYLILKGCAGLGNRFLAIKDAIDYAKKTNRILYVDWSDGWFLDKGINTFYKYFDLCQVRHITNIEPIINAFENGASTYPANLSRKDLEEDIYSNYFFKNNTINPYLYSYCHFINKTAWSYLFYGGYWYRTVKSVKNPLKKIVTPFDPRNKMIYGAFLSRTERNEDIVCFADFGTFENRNNMFSHIKMKEFMFQHITKFASDYNLSERIAIHIRATDKKPSKSISNLLEIIEQTYLPQAKGIFLSTDNPAIEGIFHQRFPDKVICFPKEMPNIGTDNVGSPNFGGIHHWIRNKSVEKKKALFEATLADMWLLSMCKYLLWQGNSSFSMMSAELMNKKSNIIDWTSL</sequence>
<dbReference type="PANTHER" id="PTHR13132">
    <property type="entry name" value="ALPHA- 1,6 -FUCOSYLTRANSFERASE"/>
    <property type="match status" value="1"/>
</dbReference>
<comment type="caution">
    <text evidence="1">The sequence shown here is derived from an EMBL/GenBank/DDBJ whole genome shotgun (WGS) entry which is preliminary data.</text>
</comment>
<evidence type="ECO:0000313" key="2">
    <source>
        <dbReference type="Proteomes" id="UP000718012"/>
    </source>
</evidence>
<dbReference type="Proteomes" id="UP000718012">
    <property type="component" value="Unassembled WGS sequence"/>
</dbReference>
<dbReference type="GO" id="GO:0046921">
    <property type="term" value="F:alpha-(1-&gt;6)-fucosyltransferase activity"/>
    <property type="evidence" value="ECO:0007669"/>
    <property type="project" value="TreeGrafter"/>
</dbReference>
<dbReference type="Gene3D" id="3.40.50.11340">
    <property type="match status" value="1"/>
</dbReference>
<gene>
    <name evidence="1" type="ORF">K8U81_04370</name>
</gene>
<reference evidence="1" key="1">
    <citation type="journal article" date="2021" name="PeerJ">
        <title>Extensive microbial diversity within the chicken gut microbiome revealed by metagenomics and culture.</title>
        <authorList>
            <person name="Gilroy R."/>
            <person name="Ravi A."/>
            <person name="Getino M."/>
            <person name="Pursley I."/>
            <person name="Horton D.L."/>
            <person name="Alikhan N.F."/>
            <person name="Baker D."/>
            <person name="Gharbi K."/>
            <person name="Hall N."/>
            <person name="Watson M."/>
            <person name="Adriaenssens E.M."/>
            <person name="Foster-Nyarko E."/>
            <person name="Jarju S."/>
            <person name="Secka A."/>
            <person name="Antonio M."/>
            <person name="Oren A."/>
            <person name="Chaudhuri R.R."/>
            <person name="La Ragione R."/>
            <person name="Hildebrand F."/>
            <person name="Pallen M.J."/>
        </authorList>
    </citation>
    <scope>NUCLEOTIDE SEQUENCE</scope>
    <source>
        <strain evidence="1">CHK165-8395</strain>
    </source>
</reference>
<proteinExistence type="predicted"/>
<dbReference type="EMBL" id="DYXD01000100">
    <property type="protein sequence ID" value="HJF07414.1"/>
    <property type="molecule type" value="Genomic_DNA"/>
</dbReference>
<protein>
    <submittedName>
        <fullName evidence="1">Uncharacterized protein</fullName>
    </submittedName>
</protein>